<comment type="caution">
    <text evidence="3">The sequence shown here is derived from an EMBL/GenBank/DDBJ whole genome shotgun (WGS) entry which is preliminary data.</text>
</comment>
<gene>
    <name evidence="3" type="ORF">CARN2_3781</name>
</gene>
<feature type="domain" description="Thioesterase" evidence="2">
    <location>
        <begin position="47"/>
        <end position="119"/>
    </location>
</feature>
<accession>E6PTP8</accession>
<dbReference type="InterPro" id="IPR029069">
    <property type="entry name" value="HotDog_dom_sf"/>
</dbReference>
<dbReference type="PANTHER" id="PTHR43240:SF20">
    <property type="entry name" value="MEDIUM_LONG-CHAIN ACYL-COA THIOESTERASE YIGI"/>
    <property type="match status" value="1"/>
</dbReference>
<reference evidence="3" key="1">
    <citation type="submission" date="2009-10" db="EMBL/GenBank/DDBJ databases">
        <title>Diversity of trophic interactions inside an arsenic-rich microbial ecosystem.</title>
        <authorList>
            <person name="Bertin P.N."/>
            <person name="Heinrich-Salmeron A."/>
            <person name="Pelletier E."/>
            <person name="Goulhen-Chollet F."/>
            <person name="Arsene-Ploetze F."/>
            <person name="Gallien S."/>
            <person name="Calteau A."/>
            <person name="Vallenet D."/>
            <person name="Casiot C."/>
            <person name="Chane-Woon-Ming B."/>
            <person name="Giloteaux L."/>
            <person name="Barakat M."/>
            <person name="Bonnefoy V."/>
            <person name="Bruneel O."/>
            <person name="Chandler M."/>
            <person name="Cleiss J."/>
            <person name="Duran R."/>
            <person name="Elbaz-Poulichet F."/>
            <person name="Fonknechten N."/>
            <person name="Lauga B."/>
            <person name="Mornico D."/>
            <person name="Ortet P."/>
            <person name="Schaeffer C."/>
            <person name="Siguier P."/>
            <person name="Alexander Thil Smith A."/>
            <person name="Van Dorsselaer A."/>
            <person name="Weissenbach J."/>
            <person name="Medigue C."/>
            <person name="Le Paslier D."/>
        </authorList>
    </citation>
    <scope>NUCLEOTIDE SEQUENCE</scope>
</reference>
<keyword evidence="1" id="KW-0378">Hydrolase</keyword>
<dbReference type="AlphaFoldDB" id="E6PTP8"/>
<dbReference type="SUPFAM" id="SSF54637">
    <property type="entry name" value="Thioesterase/thiol ester dehydrase-isomerase"/>
    <property type="match status" value="1"/>
</dbReference>
<evidence type="ECO:0000313" key="3">
    <source>
        <dbReference type="EMBL" id="CBH98305.1"/>
    </source>
</evidence>
<dbReference type="CDD" id="cd03443">
    <property type="entry name" value="PaaI_thioesterase"/>
    <property type="match status" value="1"/>
</dbReference>
<dbReference type="NCBIfam" id="TIGR00369">
    <property type="entry name" value="unchar_dom_1"/>
    <property type="match status" value="1"/>
</dbReference>
<name>E6PTP8_9ZZZZ</name>
<dbReference type="InterPro" id="IPR003736">
    <property type="entry name" value="PAAI_dom"/>
</dbReference>
<sequence>MSTMLDLGRAVLAQQPFSALMGAELVAYEANRAILELPLRPELLQQNGFAHGGVLCYLADNALTFAGGSALGSAVVTSEFKINYLRPALGERLCAEASVVHAGRSQAVVRCEIFAVQGAQRKLCAAAQGTITHLAAPRKQG</sequence>
<protein>
    <submittedName>
        <fullName evidence="3">Uncharacterized domain 1</fullName>
    </submittedName>
</protein>
<dbReference type="Pfam" id="PF03061">
    <property type="entry name" value="4HBT"/>
    <property type="match status" value="1"/>
</dbReference>
<dbReference type="InterPro" id="IPR006683">
    <property type="entry name" value="Thioestr_dom"/>
</dbReference>
<evidence type="ECO:0000256" key="1">
    <source>
        <dbReference type="ARBA" id="ARBA00022801"/>
    </source>
</evidence>
<dbReference type="EMBL" id="CABM01000050">
    <property type="protein sequence ID" value="CBH98305.1"/>
    <property type="molecule type" value="Genomic_DNA"/>
</dbReference>
<dbReference type="GO" id="GO:0016787">
    <property type="term" value="F:hydrolase activity"/>
    <property type="evidence" value="ECO:0007669"/>
    <property type="project" value="UniProtKB-KW"/>
</dbReference>
<dbReference type="Gene3D" id="3.10.129.10">
    <property type="entry name" value="Hotdog Thioesterase"/>
    <property type="match status" value="1"/>
</dbReference>
<proteinExistence type="predicted"/>
<organism evidence="3">
    <name type="scientific">mine drainage metagenome</name>
    <dbReference type="NCBI Taxonomy" id="410659"/>
    <lineage>
        <taxon>unclassified sequences</taxon>
        <taxon>metagenomes</taxon>
        <taxon>ecological metagenomes</taxon>
    </lineage>
</organism>
<dbReference type="PANTHER" id="PTHR43240">
    <property type="entry name" value="1,4-DIHYDROXY-2-NAPHTHOYL-COA THIOESTERASE 1"/>
    <property type="match status" value="1"/>
</dbReference>
<evidence type="ECO:0000259" key="2">
    <source>
        <dbReference type="Pfam" id="PF03061"/>
    </source>
</evidence>